<evidence type="ECO:0000313" key="1">
    <source>
        <dbReference type="EMBL" id="NOI82122.1"/>
    </source>
</evidence>
<organism evidence="1 2">
    <name type="scientific">Vibrio tubiashii</name>
    <dbReference type="NCBI Taxonomy" id="29498"/>
    <lineage>
        <taxon>Bacteria</taxon>
        <taxon>Pseudomonadati</taxon>
        <taxon>Pseudomonadota</taxon>
        <taxon>Gammaproteobacteria</taxon>
        <taxon>Vibrionales</taxon>
        <taxon>Vibrionaceae</taxon>
        <taxon>Vibrio</taxon>
        <taxon>Vibrio oreintalis group</taxon>
    </lineage>
</organism>
<proteinExistence type="predicted"/>
<sequence>MGLEGFMSKIEFTSQQKQAMSRELQSYIEEELDIEIGQFDADFLFDFIVSKFGAAFYNKGLSDAQSIIERKIIDIADEIYEIEQESEF</sequence>
<dbReference type="EMBL" id="VTXO01000006">
    <property type="protein sequence ID" value="NOI82122.1"/>
    <property type="molecule type" value="Genomic_DNA"/>
</dbReference>
<comment type="caution">
    <text evidence="1">The sequence shown here is derived from an EMBL/GenBank/DDBJ whole genome shotgun (WGS) entry which is preliminary data.</text>
</comment>
<name>A0AAE5GS68_9VIBR</name>
<evidence type="ECO:0000313" key="2">
    <source>
        <dbReference type="Proteomes" id="UP000572722"/>
    </source>
</evidence>
<reference evidence="1 2" key="1">
    <citation type="submission" date="2019-08" db="EMBL/GenBank/DDBJ databases">
        <title>Draft genome sequencing and comparative genomics of hatchery-associated Vibrios.</title>
        <authorList>
            <person name="Kehlet-Delgado H."/>
            <person name="Mueller R.S."/>
        </authorList>
    </citation>
    <scope>NUCLEOTIDE SEQUENCE [LARGE SCALE GENOMIC DNA]</scope>
    <source>
        <strain evidence="1 2">01-65-5-1</strain>
    </source>
</reference>
<dbReference type="InterPro" id="IPR018680">
    <property type="entry name" value="DUF2164"/>
</dbReference>
<protein>
    <submittedName>
        <fullName evidence="1">DUF2164 domain-containing protein</fullName>
    </submittedName>
</protein>
<dbReference type="AlphaFoldDB" id="A0AAE5GS68"/>
<accession>A0AAE5GS68</accession>
<dbReference type="Proteomes" id="UP000572722">
    <property type="component" value="Unassembled WGS sequence"/>
</dbReference>
<gene>
    <name evidence="1" type="ORF">F0237_15760</name>
</gene>
<dbReference type="Pfam" id="PF09932">
    <property type="entry name" value="DUF2164"/>
    <property type="match status" value="1"/>
</dbReference>